<dbReference type="PANTHER" id="PTHR39214:SF1">
    <property type="entry name" value="MICROBODY (PEROXISOME) BIOGENESIS PROTEIN PEROXIN 8 (EUROFUNG)"/>
    <property type="match status" value="1"/>
</dbReference>
<dbReference type="SUPFAM" id="SSF48371">
    <property type="entry name" value="ARM repeat"/>
    <property type="match status" value="1"/>
</dbReference>
<reference evidence="1 2" key="1">
    <citation type="submission" date="2016-07" db="EMBL/GenBank/DDBJ databases">
        <title>Pervasive Adenine N6-methylation of Active Genes in Fungi.</title>
        <authorList>
            <consortium name="DOE Joint Genome Institute"/>
            <person name="Mondo S.J."/>
            <person name="Dannebaum R.O."/>
            <person name="Kuo R.C."/>
            <person name="Labutti K."/>
            <person name="Haridas S."/>
            <person name="Kuo A."/>
            <person name="Salamov A."/>
            <person name="Ahrendt S.R."/>
            <person name="Lipzen A."/>
            <person name="Sullivan W."/>
            <person name="Andreopoulos W.B."/>
            <person name="Clum A."/>
            <person name="Lindquist E."/>
            <person name="Daum C."/>
            <person name="Ramamoorthy G.K."/>
            <person name="Gryganskyi A."/>
            <person name="Culley D."/>
            <person name="Magnuson J.K."/>
            <person name="James T.Y."/>
            <person name="O'Malley M.A."/>
            <person name="Stajich J.E."/>
            <person name="Spatafora J.W."/>
            <person name="Visel A."/>
            <person name="Grigoriev I.V."/>
        </authorList>
    </citation>
    <scope>NUCLEOTIDE SEQUENCE [LARGE SCALE GENOMIC DNA]</scope>
    <source>
        <strain evidence="1 2">NRRL 3301</strain>
    </source>
</reference>
<keyword evidence="2" id="KW-1185">Reference proteome</keyword>
<dbReference type="STRING" id="101127.A0A1X2G5Z0"/>
<dbReference type="InterPro" id="IPR016024">
    <property type="entry name" value="ARM-type_fold"/>
</dbReference>
<dbReference type="AlphaFoldDB" id="A0A1X2G5Z0"/>
<dbReference type="PANTHER" id="PTHR39214">
    <property type="entry name" value="MICROBODY (PEROXISOME) BIOGENESIS PROTEIN PEROXIN 8 (EUROFUNG)"/>
    <property type="match status" value="1"/>
</dbReference>
<comment type="caution">
    <text evidence="1">The sequence shown here is derived from an EMBL/GenBank/DDBJ whole genome shotgun (WGS) entry which is preliminary data.</text>
</comment>
<name>A0A1X2G5Z0_9FUNG</name>
<dbReference type="InterPro" id="IPR055334">
    <property type="entry name" value="PEX8-like"/>
</dbReference>
<proteinExistence type="predicted"/>
<dbReference type="EMBL" id="MCGT01000040">
    <property type="protein sequence ID" value="ORX45899.1"/>
    <property type="molecule type" value="Genomic_DNA"/>
</dbReference>
<gene>
    <name evidence="1" type="ORF">DM01DRAFT_1339855</name>
</gene>
<organism evidence="1 2">
    <name type="scientific">Hesseltinella vesiculosa</name>
    <dbReference type="NCBI Taxonomy" id="101127"/>
    <lineage>
        <taxon>Eukaryota</taxon>
        <taxon>Fungi</taxon>
        <taxon>Fungi incertae sedis</taxon>
        <taxon>Mucoromycota</taxon>
        <taxon>Mucoromycotina</taxon>
        <taxon>Mucoromycetes</taxon>
        <taxon>Mucorales</taxon>
        <taxon>Cunninghamellaceae</taxon>
        <taxon>Hesseltinella</taxon>
    </lineage>
</organism>
<protein>
    <submittedName>
        <fullName evidence="1">Uncharacterized protein</fullName>
    </submittedName>
</protein>
<sequence>MSSEPDVKSLASTLSTSYSALLEYKSLPNQKIVDHLVQLATHSQHLPLSWFTDALLRALLTLTDRFIASNHRQSLTAIISLLSVWARRLSGDTEAINREPLLPNVLTLFSDQLIELPLADPATLDLRKNCWLGLVALVGRAPEAFNEEKLLGKMMAVVAHYESCEDAAMVESLNAGVAHALAESTQLNVFEYATLQQLLDTTLSMNAKRPLEGPWAACTLMEHAVDIRSRLTPITRAEADLDTLFTITKNLLAQTSNTWLHTAIAVGFVRVLQFNQGEKTKKIDELQAQLQTLTVTSLANLLTSSLTTDEKDTFAFFCGQCVPSMPMDTLGSLDLKLVLYQLIDQLLTSPHTWQQGRFLRQDLTADQLDTLQDHRLFKDIGRLSRAIGKVVHAMLELHVDDAAQAIQAIVDRLEGFSYNVLFDWDRYLLSHGDAVPTKEIDAKIWTIFKTLAFSLTAVLKAIAVDVLDGQGLIDVPQAAQGIVSLYANINFISEKLGLGNGFQAYQETLTNAVAYLKHKENACQLNKLMTLAFKEYCTPKFVKDQTPVTSMLSSTHRARLLFYVNLAEQVMDGLEDQVLEEYVLPVIYPVLEWTVIVDKDLYESAHAAILSVFASQKLVSRELASVYATILLNHFHKPLTLHQVRLGYVTMVQSLCQIDDAVAWLTVQQVLQRLDNLKDEKDAVARSDYLVLLIDLLKPLSLGPFFGQALAIVEQWIKKLETKGMQQSTLKIVHETVSGSGISDMRRVQAVGWYLALKQQLAL</sequence>
<evidence type="ECO:0000313" key="1">
    <source>
        <dbReference type="EMBL" id="ORX45899.1"/>
    </source>
</evidence>
<evidence type="ECO:0000313" key="2">
    <source>
        <dbReference type="Proteomes" id="UP000242146"/>
    </source>
</evidence>
<dbReference type="Proteomes" id="UP000242146">
    <property type="component" value="Unassembled WGS sequence"/>
</dbReference>
<accession>A0A1X2G5Z0</accession>
<dbReference type="OrthoDB" id="2357318at2759"/>